<keyword evidence="3" id="KW-1005">Bacterial flagellum biogenesis</keyword>
<organism evidence="6 7">
    <name type="scientific">Aromatoleum diolicum</name>
    <dbReference type="NCBI Taxonomy" id="75796"/>
    <lineage>
        <taxon>Bacteria</taxon>
        <taxon>Pseudomonadati</taxon>
        <taxon>Pseudomonadota</taxon>
        <taxon>Betaproteobacteria</taxon>
        <taxon>Rhodocyclales</taxon>
        <taxon>Rhodocyclaceae</taxon>
        <taxon>Aromatoleum</taxon>
    </lineage>
</organism>
<dbReference type="Gene3D" id="1.20.58.380">
    <property type="entry name" value="Flagellar protein flit"/>
    <property type="match status" value="1"/>
</dbReference>
<dbReference type="InterPro" id="IPR008622">
    <property type="entry name" value="FliT"/>
</dbReference>
<evidence type="ECO:0000313" key="6">
    <source>
        <dbReference type="EMBL" id="NMG76396.1"/>
    </source>
</evidence>
<name>A0ABX1QG58_9RHOO</name>
<dbReference type="Proteomes" id="UP000648984">
    <property type="component" value="Unassembled WGS sequence"/>
</dbReference>
<reference evidence="6 7" key="1">
    <citation type="submission" date="2019-12" db="EMBL/GenBank/DDBJ databases">
        <title>Comparative genomics gives insights into the taxonomy of the Azoarcus-Aromatoleum group and reveals separate origins of nif in the plant-associated Azoarcus and non-plant-associated Aromatoleum sub-groups.</title>
        <authorList>
            <person name="Lafos M."/>
            <person name="Maluk M."/>
            <person name="Batista M."/>
            <person name="Junghare M."/>
            <person name="Carmona M."/>
            <person name="Faoro H."/>
            <person name="Cruz L.M."/>
            <person name="Battistoni F."/>
            <person name="De Souza E."/>
            <person name="Pedrosa F."/>
            <person name="Chen W.-M."/>
            <person name="Poole P.S."/>
            <person name="Dixon R.A."/>
            <person name="James E.K."/>
        </authorList>
    </citation>
    <scope>NUCLEOTIDE SEQUENCE [LARGE SCALE GENOMIC DNA]</scope>
    <source>
        <strain evidence="6 7">22Lin</strain>
    </source>
</reference>
<evidence type="ECO:0000256" key="5">
    <source>
        <dbReference type="ARBA" id="ARBA00093797"/>
    </source>
</evidence>
<keyword evidence="2" id="KW-0963">Cytoplasm</keyword>
<keyword evidence="6" id="KW-0282">Flagellum</keyword>
<evidence type="ECO:0000313" key="7">
    <source>
        <dbReference type="Proteomes" id="UP000648984"/>
    </source>
</evidence>
<evidence type="ECO:0000256" key="1">
    <source>
        <dbReference type="ARBA" id="ARBA00004514"/>
    </source>
</evidence>
<comment type="subcellular location">
    <subcellularLocation>
        <location evidence="1">Cytoplasm</location>
        <location evidence="1">Cytosol</location>
    </subcellularLocation>
</comment>
<sequence length="109" mass="12494">MMNTLALFESMSTISTTMLEVARANDWDRLAELEREMGQIRNELMRIEPDPRENAKLSRAEQEHKASLIAGMLENDREIRRHVEPWLASTRKLLSGTALERAVRAAYGP</sequence>
<protein>
    <recommendedName>
        <fullName evidence="5">Flagellar protein FliT</fullName>
    </recommendedName>
</protein>
<dbReference type="Pfam" id="PF05400">
    <property type="entry name" value="FliT"/>
    <property type="match status" value="1"/>
</dbReference>
<keyword evidence="6" id="KW-0966">Cell projection</keyword>
<comment type="caution">
    <text evidence="6">The sequence shown here is derived from an EMBL/GenBank/DDBJ whole genome shotgun (WGS) entry which is preliminary data.</text>
</comment>
<accession>A0ABX1QG58</accession>
<keyword evidence="6" id="KW-0969">Cilium</keyword>
<dbReference type="EMBL" id="WTVQ01000031">
    <property type="protein sequence ID" value="NMG76396.1"/>
    <property type="molecule type" value="Genomic_DNA"/>
</dbReference>
<keyword evidence="4" id="KW-0143">Chaperone</keyword>
<evidence type="ECO:0000256" key="4">
    <source>
        <dbReference type="ARBA" id="ARBA00023186"/>
    </source>
</evidence>
<gene>
    <name evidence="6" type="ORF">GPA25_16680</name>
</gene>
<keyword evidence="7" id="KW-1185">Reference proteome</keyword>
<proteinExistence type="predicted"/>
<evidence type="ECO:0000256" key="3">
    <source>
        <dbReference type="ARBA" id="ARBA00022795"/>
    </source>
</evidence>
<evidence type="ECO:0000256" key="2">
    <source>
        <dbReference type="ARBA" id="ARBA00022490"/>
    </source>
</evidence>